<dbReference type="SUPFAM" id="SSF53062">
    <property type="entry name" value="PTS system fructose IIA component-like"/>
    <property type="match status" value="1"/>
</dbReference>
<dbReference type="AlphaFoldDB" id="G5I9R4"/>
<accession>G5I9R4</accession>
<keyword evidence="6" id="KW-0598">Phosphotransferase system</keyword>
<protein>
    <recommendedName>
        <fullName evidence="8">PTS EIIA type-4 domain-containing protein</fullName>
    </recommendedName>
</protein>
<evidence type="ECO:0000313" key="10">
    <source>
        <dbReference type="Proteomes" id="UP000005384"/>
    </source>
</evidence>
<gene>
    <name evidence="9" type="ORF">HMPREF9473_00254</name>
</gene>
<dbReference type="PROSITE" id="PS51096">
    <property type="entry name" value="PTS_EIIA_TYPE_4"/>
    <property type="match status" value="1"/>
</dbReference>
<dbReference type="PANTHER" id="PTHR33799">
    <property type="entry name" value="PTS PERMEASE-RELATED-RELATED"/>
    <property type="match status" value="1"/>
</dbReference>
<dbReference type="InterPro" id="IPR051471">
    <property type="entry name" value="Bacterial_PTS_sugar_comp"/>
</dbReference>
<reference evidence="9 10" key="1">
    <citation type="submission" date="2011-08" db="EMBL/GenBank/DDBJ databases">
        <title>The Genome Sequence of Clostridium hathewayi WAL-18680.</title>
        <authorList>
            <consortium name="The Broad Institute Genome Sequencing Platform"/>
            <person name="Earl A."/>
            <person name="Ward D."/>
            <person name="Feldgarden M."/>
            <person name="Gevers D."/>
            <person name="Finegold S.M."/>
            <person name="Summanen P.H."/>
            <person name="Molitoris D.R."/>
            <person name="Song M."/>
            <person name="Daigneault M."/>
            <person name="Allen-Vercoe E."/>
            <person name="Young S.K."/>
            <person name="Zeng Q."/>
            <person name="Gargeya S."/>
            <person name="Fitzgerald M."/>
            <person name="Haas B."/>
            <person name="Abouelleil A."/>
            <person name="Alvarado L."/>
            <person name="Arachchi H.M."/>
            <person name="Berlin A."/>
            <person name="Brown A."/>
            <person name="Chapman S.B."/>
            <person name="Chen Z."/>
            <person name="Dunbar C."/>
            <person name="Freedman E."/>
            <person name="Gearin G."/>
            <person name="Gellesch M."/>
            <person name="Goldberg J."/>
            <person name="Griggs A."/>
            <person name="Gujja S."/>
            <person name="Heiman D."/>
            <person name="Howarth C."/>
            <person name="Larson L."/>
            <person name="Lui A."/>
            <person name="MacDonald P.J.P."/>
            <person name="Montmayeur A."/>
            <person name="Murphy C."/>
            <person name="Neiman D."/>
            <person name="Pearson M."/>
            <person name="Priest M."/>
            <person name="Roberts A."/>
            <person name="Saif S."/>
            <person name="Shea T."/>
            <person name="Shenoy N."/>
            <person name="Sisk P."/>
            <person name="Stolte C."/>
            <person name="Sykes S."/>
            <person name="Wortman J."/>
            <person name="Nusbaum C."/>
            <person name="Birren B."/>
        </authorList>
    </citation>
    <scope>NUCLEOTIDE SEQUENCE [LARGE SCALE GENOMIC DNA]</scope>
    <source>
        <strain evidence="9 10">WAL-18680</strain>
    </source>
</reference>
<name>G5I9R4_9FIRM</name>
<comment type="subcellular location">
    <subcellularLocation>
        <location evidence="1">Cytoplasm</location>
    </subcellularLocation>
</comment>
<dbReference type="PANTHER" id="PTHR33799:SF1">
    <property type="entry name" value="PTS SYSTEM MANNOSE-SPECIFIC EIIAB COMPONENT-RELATED"/>
    <property type="match status" value="1"/>
</dbReference>
<proteinExistence type="predicted"/>
<dbReference type="HOGENOM" id="CLU_123235_1_0_9"/>
<evidence type="ECO:0000256" key="3">
    <source>
        <dbReference type="ARBA" id="ARBA00022490"/>
    </source>
</evidence>
<sequence>MTGIIVTGHGSYATGITSGLKLLAGEPEHYRAVDFLPEDSTESLEEKLRDAIKQLAECDKLLILADLVGGSPFNVSLRLKLSGEWNMEVIGGCNLPVVLESYMSRIMEDDVEKLATSSAQVGREQLVHYVQQQSDDDDDYEE</sequence>
<evidence type="ECO:0000256" key="1">
    <source>
        <dbReference type="ARBA" id="ARBA00004496"/>
    </source>
</evidence>
<keyword evidence="4" id="KW-0762">Sugar transport</keyword>
<feature type="domain" description="PTS EIIA type-4" evidence="8">
    <location>
        <begin position="1"/>
        <end position="126"/>
    </location>
</feature>
<keyword evidence="10" id="KW-1185">Reference proteome</keyword>
<dbReference type="Proteomes" id="UP000005384">
    <property type="component" value="Unassembled WGS sequence"/>
</dbReference>
<evidence type="ECO:0000256" key="6">
    <source>
        <dbReference type="ARBA" id="ARBA00022683"/>
    </source>
</evidence>
<dbReference type="CDD" id="cd00006">
    <property type="entry name" value="PTS_IIA_man"/>
    <property type="match status" value="1"/>
</dbReference>
<evidence type="ECO:0000256" key="5">
    <source>
        <dbReference type="ARBA" id="ARBA00022679"/>
    </source>
</evidence>
<dbReference type="InterPro" id="IPR036662">
    <property type="entry name" value="PTS_EIIA_man-typ_sf"/>
</dbReference>
<keyword evidence="7" id="KW-0418">Kinase</keyword>
<dbReference type="Pfam" id="PF03610">
    <property type="entry name" value="EIIA-man"/>
    <property type="match status" value="1"/>
</dbReference>
<dbReference type="InterPro" id="IPR004701">
    <property type="entry name" value="PTS_EIIA_man-typ"/>
</dbReference>
<organism evidence="9 10">
    <name type="scientific">Hungatella hathewayi WAL-18680</name>
    <dbReference type="NCBI Taxonomy" id="742737"/>
    <lineage>
        <taxon>Bacteria</taxon>
        <taxon>Bacillati</taxon>
        <taxon>Bacillota</taxon>
        <taxon>Clostridia</taxon>
        <taxon>Lachnospirales</taxon>
        <taxon>Lachnospiraceae</taxon>
        <taxon>Hungatella</taxon>
    </lineage>
</organism>
<keyword evidence="5" id="KW-0808">Transferase</keyword>
<dbReference type="PATRIC" id="fig|742737.3.peg.248"/>
<evidence type="ECO:0000256" key="7">
    <source>
        <dbReference type="ARBA" id="ARBA00022777"/>
    </source>
</evidence>
<dbReference type="GO" id="GO:0016301">
    <property type="term" value="F:kinase activity"/>
    <property type="evidence" value="ECO:0007669"/>
    <property type="project" value="UniProtKB-KW"/>
</dbReference>
<dbReference type="Gene3D" id="3.40.50.510">
    <property type="entry name" value="Phosphotransferase system, mannose-type IIA component"/>
    <property type="match status" value="1"/>
</dbReference>
<evidence type="ECO:0000259" key="8">
    <source>
        <dbReference type="PROSITE" id="PS51096"/>
    </source>
</evidence>
<dbReference type="GO" id="GO:0005737">
    <property type="term" value="C:cytoplasm"/>
    <property type="evidence" value="ECO:0007669"/>
    <property type="project" value="UniProtKB-SubCell"/>
</dbReference>
<comment type="caution">
    <text evidence="9">The sequence shown here is derived from an EMBL/GenBank/DDBJ whole genome shotgun (WGS) entry which is preliminary data.</text>
</comment>
<dbReference type="GO" id="GO:0016020">
    <property type="term" value="C:membrane"/>
    <property type="evidence" value="ECO:0007669"/>
    <property type="project" value="InterPro"/>
</dbReference>
<keyword evidence="3" id="KW-0963">Cytoplasm</keyword>
<keyword evidence="2" id="KW-0813">Transport</keyword>
<evidence type="ECO:0000313" key="9">
    <source>
        <dbReference type="EMBL" id="EHI61803.1"/>
    </source>
</evidence>
<dbReference type="OrthoDB" id="9799827at2"/>
<dbReference type="InterPro" id="IPR033887">
    <property type="entry name" value="PTS_IIA_man"/>
</dbReference>
<dbReference type="EMBL" id="ADLN01000001">
    <property type="protein sequence ID" value="EHI61803.1"/>
    <property type="molecule type" value="Genomic_DNA"/>
</dbReference>
<evidence type="ECO:0000256" key="4">
    <source>
        <dbReference type="ARBA" id="ARBA00022597"/>
    </source>
</evidence>
<dbReference type="GO" id="GO:0009401">
    <property type="term" value="P:phosphoenolpyruvate-dependent sugar phosphotransferase system"/>
    <property type="evidence" value="ECO:0007669"/>
    <property type="project" value="UniProtKB-KW"/>
</dbReference>
<evidence type="ECO:0000256" key="2">
    <source>
        <dbReference type="ARBA" id="ARBA00022448"/>
    </source>
</evidence>